<organism evidence="2 3">
    <name type="scientific">Plebeiibacterium sediminum</name>
    <dbReference type="NCBI Taxonomy" id="2992112"/>
    <lineage>
        <taxon>Bacteria</taxon>
        <taxon>Pseudomonadati</taxon>
        <taxon>Bacteroidota</taxon>
        <taxon>Bacteroidia</taxon>
        <taxon>Marinilabiliales</taxon>
        <taxon>Marinilabiliaceae</taxon>
        <taxon>Plebeiibacterium</taxon>
    </lineage>
</organism>
<evidence type="ECO:0000256" key="1">
    <source>
        <dbReference type="SAM" id="MobiDB-lite"/>
    </source>
</evidence>
<feature type="region of interest" description="Disordered" evidence="1">
    <location>
        <begin position="67"/>
        <end position="114"/>
    </location>
</feature>
<gene>
    <name evidence="2" type="ORF">OM075_00505</name>
</gene>
<evidence type="ECO:0000313" key="2">
    <source>
        <dbReference type="EMBL" id="MCW3784920.1"/>
    </source>
</evidence>
<name>A0AAE3SDB0_9BACT</name>
<dbReference type="EMBL" id="JAPDPJ010000001">
    <property type="protein sequence ID" value="MCW3784920.1"/>
    <property type="molecule type" value="Genomic_DNA"/>
</dbReference>
<dbReference type="Proteomes" id="UP001209229">
    <property type="component" value="Unassembled WGS sequence"/>
</dbReference>
<comment type="caution">
    <text evidence="2">The sequence shown here is derived from an EMBL/GenBank/DDBJ whole genome shotgun (WGS) entry which is preliminary data.</text>
</comment>
<accession>A0AAE3SDB0</accession>
<feature type="compositionally biased region" description="Acidic residues" evidence="1">
    <location>
        <begin position="258"/>
        <end position="269"/>
    </location>
</feature>
<feature type="region of interest" description="Disordered" evidence="1">
    <location>
        <begin position="240"/>
        <end position="279"/>
    </location>
</feature>
<dbReference type="AlphaFoldDB" id="A0AAE3SDB0"/>
<reference evidence="2" key="1">
    <citation type="submission" date="2022-10" db="EMBL/GenBank/DDBJ databases">
        <authorList>
            <person name="Yu W.X."/>
        </authorList>
    </citation>
    <scope>NUCLEOTIDE SEQUENCE</scope>
    <source>
        <strain evidence="2">AAT</strain>
    </source>
</reference>
<evidence type="ECO:0000313" key="3">
    <source>
        <dbReference type="Proteomes" id="UP001209229"/>
    </source>
</evidence>
<proteinExistence type="predicted"/>
<sequence>MDLGTRKKALNALINVKHLEADKELLKAKRPHSHVFKRKYPTPERTHREVLWDLLNVASKEEIETNRKTFTSSKDEDEAKKAAELKTKQEKEAAEKEAKEKAEKEAKEKAEKEAAQKKITEAKTELIAMDLDNKPNYHRMVSIIATLDIVVENKEKETIVAALKAVKAELIKVDPVSEEEAKAKLKVLTLDMDTNYYLMKMLAEVLKIDVDLNNHKALVFALKEYRGDIVTVGNKDLEHENEDLKGELEDTKDQLEQTQEELEEMNAELDEAKKNEAQN</sequence>
<keyword evidence="3" id="KW-1185">Reference proteome</keyword>
<dbReference type="RefSeq" id="WP_301188491.1">
    <property type="nucleotide sequence ID" value="NZ_JAPDPJ010000001.1"/>
</dbReference>
<protein>
    <submittedName>
        <fullName evidence="2">Uncharacterized protein</fullName>
    </submittedName>
</protein>
<feature type="compositionally biased region" description="Basic and acidic residues" evidence="1">
    <location>
        <begin position="240"/>
        <end position="255"/>
    </location>
</feature>
<feature type="compositionally biased region" description="Basic and acidic residues" evidence="1">
    <location>
        <begin position="270"/>
        <end position="279"/>
    </location>
</feature>